<evidence type="ECO:0000259" key="2">
    <source>
        <dbReference type="Pfam" id="PF11738"/>
    </source>
</evidence>
<feature type="domain" description="Deacetylase PdaC" evidence="3">
    <location>
        <begin position="67"/>
        <end position="165"/>
    </location>
</feature>
<dbReference type="Pfam" id="PF11738">
    <property type="entry name" value="DUF3298"/>
    <property type="match status" value="1"/>
</dbReference>
<dbReference type="Proteomes" id="UP000176629">
    <property type="component" value="Unassembled WGS sequence"/>
</dbReference>
<protein>
    <submittedName>
        <fullName evidence="4">Uncharacterized protein</fullName>
    </submittedName>
</protein>
<dbReference type="InterPro" id="IPR037126">
    <property type="entry name" value="PdaC/RsiV-like_sf"/>
</dbReference>
<dbReference type="Gene3D" id="3.30.565.40">
    <property type="entry name" value="Fervidobacterium nodosum Rt17-B1 like"/>
    <property type="match status" value="1"/>
</dbReference>
<evidence type="ECO:0000313" key="5">
    <source>
        <dbReference type="Proteomes" id="UP000176629"/>
    </source>
</evidence>
<reference evidence="4 5" key="1">
    <citation type="journal article" date="2016" name="Nat. Commun.">
        <title>Thousands of microbial genomes shed light on interconnected biogeochemical processes in an aquifer system.</title>
        <authorList>
            <person name="Anantharaman K."/>
            <person name="Brown C.T."/>
            <person name="Hug L.A."/>
            <person name="Sharon I."/>
            <person name="Castelle C.J."/>
            <person name="Probst A.J."/>
            <person name="Thomas B.C."/>
            <person name="Singh A."/>
            <person name="Wilkins M.J."/>
            <person name="Karaoz U."/>
            <person name="Brodie E.L."/>
            <person name="Williams K.H."/>
            <person name="Hubbard S.S."/>
            <person name="Banfield J.F."/>
        </authorList>
    </citation>
    <scope>NUCLEOTIDE SEQUENCE [LARGE SCALE GENOMIC DNA]</scope>
</reference>
<evidence type="ECO:0000256" key="1">
    <source>
        <dbReference type="SAM" id="Phobius"/>
    </source>
</evidence>
<dbReference type="STRING" id="1801773.A3A03_03060"/>
<dbReference type="EMBL" id="MFUX01000016">
    <property type="protein sequence ID" value="OGI94578.1"/>
    <property type="molecule type" value="Genomic_DNA"/>
</dbReference>
<organism evidence="4 5">
    <name type="scientific">Candidatus Nomurabacteria bacterium RIFCSPLOWO2_01_FULL_40_18</name>
    <dbReference type="NCBI Taxonomy" id="1801773"/>
    <lineage>
        <taxon>Bacteria</taxon>
        <taxon>Candidatus Nomuraibacteriota</taxon>
    </lineage>
</organism>
<gene>
    <name evidence="4" type="ORF">A3A03_03060</name>
</gene>
<accession>A0A1F6XKP3</accession>
<comment type="caution">
    <text evidence="4">The sequence shown here is derived from an EMBL/GenBank/DDBJ whole genome shotgun (WGS) entry which is preliminary data.</text>
</comment>
<proteinExistence type="predicted"/>
<dbReference type="Gene3D" id="3.90.640.20">
    <property type="entry name" value="Heat-shock cognate protein, ATPase"/>
    <property type="match status" value="1"/>
</dbReference>
<feature type="transmembrane region" description="Helical" evidence="1">
    <location>
        <begin position="9"/>
        <end position="27"/>
    </location>
</feature>
<name>A0A1F6XKP3_9BACT</name>
<sequence length="264" mass="29913">MRKIIFSKLLVPILIIIIIVLGSYILIKGNFKEKVTNENQATSPIAKESTAPLLIDKSLYEEKTYTDSTKYTTFKVTYPQFKNASAGFNQEIKNLVMEGIETHKKDSEDTWKIRYENRAPGDTITEFPKADEKFDFSVTWKPAQANAKFINLILTISGYNGGVHGYATLVSFNYDVAKKKEITLADLFPGDANYLKTVSEFSRKNLEAQFGKDLVVSMLNEGTMPTEDNFSVFTFTPDTITFYFNQYQVAPYAMGVSKVTMPRK</sequence>
<feature type="domain" description="DUF3298" evidence="2">
    <location>
        <begin position="185"/>
        <end position="264"/>
    </location>
</feature>
<dbReference type="AlphaFoldDB" id="A0A1F6XKP3"/>
<dbReference type="Pfam" id="PF13739">
    <property type="entry name" value="PdaC"/>
    <property type="match status" value="1"/>
</dbReference>
<dbReference type="InterPro" id="IPR025303">
    <property type="entry name" value="PdaC"/>
</dbReference>
<dbReference type="InterPro" id="IPR021729">
    <property type="entry name" value="DUF3298"/>
</dbReference>
<keyword evidence="1" id="KW-1133">Transmembrane helix</keyword>
<evidence type="ECO:0000259" key="3">
    <source>
        <dbReference type="Pfam" id="PF13739"/>
    </source>
</evidence>
<keyword evidence="1" id="KW-0812">Transmembrane</keyword>
<evidence type="ECO:0000313" key="4">
    <source>
        <dbReference type="EMBL" id="OGI94578.1"/>
    </source>
</evidence>
<keyword evidence="1" id="KW-0472">Membrane</keyword>